<feature type="compositionally biased region" description="Polar residues" evidence="2">
    <location>
        <begin position="1204"/>
        <end position="1213"/>
    </location>
</feature>
<dbReference type="PANTHER" id="PTHR10566:SF118">
    <property type="entry name" value="PROTEIN KINASE DOMAIN-CONTAINING PROTEIN"/>
    <property type="match status" value="1"/>
</dbReference>
<feature type="compositionally biased region" description="Basic and acidic residues" evidence="2">
    <location>
        <begin position="269"/>
        <end position="280"/>
    </location>
</feature>
<dbReference type="PROSITE" id="PS50011">
    <property type="entry name" value="PROTEIN_KINASE_DOM"/>
    <property type="match status" value="1"/>
</dbReference>
<feature type="region of interest" description="Disordered" evidence="2">
    <location>
        <begin position="267"/>
        <end position="289"/>
    </location>
</feature>
<dbReference type="InterPro" id="IPR000719">
    <property type="entry name" value="Prot_kinase_dom"/>
</dbReference>
<proteinExistence type="inferred from homology"/>
<comment type="caution">
    <text evidence="4">The sequence shown here is derived from an EMBL/GenBank/DDBJ whole genome shotgun (WGS) entry which is preliminary data.</text>
</comment>
<keyword evidence="5" id="KW-1185">Reference proteome</keyword>
<gene>
    <name evidence="4" type="ORF">DUNSADRAFT_12335</name>
</gene>
<protein>
    <recommendedName>
        <fullName evidence="3">Protein kinase domain-containing protein</fullName>
    </recommendedName>
</protein>
<dbReference type="PANTHER" id="PTHR10566">
    <property type="entry name" value="CHAPERONE-ACTIVITY OF BC1 COMPLEX CABC1 -RELATED"/>
    <property type="match status" value="1"/>
</dbReference>
<feature type="region of interest" description="Disordered" evidence="2">
    <location>
        <begin position="13"/>
        <end position="44"/>
    </location>
</feature>
<evidence type="ECO:0000256" key="2">
    <source>
        <dbReference type="SAM" id="MobiDB-lite"/>
    </source>
</evidence>
<feature type="compositionally biased region" description="Gly residues" evidence="2">
    <location>
        <begin position="1221"/>
        <end position="1231"/>
    </location>
</feature>
<feature type="domain" description="Protein kinase" evidence="3">
    <location>
        <begin position="565"/>
        <end position="930"/>
    </location>
</feature>
<feature type="region of interest" description="Disordered" evidence="2">
    <location>
        <begin position="943"/>
        <end position="997"/>
    </location>
</feature>
<dbReference type="EMBL" id="MU069907">
    <property type="protein sequence ID" value="KAF5831970.1"/>
    <property type="molecule type" value="Genomic_DNA"/>
</dbReference>
<sequence length="1371" mass="145392">MMLPAHCPQRGNVVHRRTHGAPPNAISAPPPVLHSRNHPSAPGKLKSRVQTQTCQALPDPHSFSHLGEDLKVVIEAWPGLQNVSSASEVQPLIDALQSVAANAGSTGEYIAAMDPSAATTFADLSSNLFAGASPHMGTHAAMLASPLTSLTGILGGLPDDPSTSPSASAVLNAVASELTSLTSSLGKLLDGSAPSVDMSRLMAGMAASMSSGAGHGALIQNPLVATVSVASILVVAAVAEAQEAKRGLSEADADSREAAMALLQAERASQGREGKGKADMRPWPSCRQKGPGCSCGGKEGLSMADADSREAAMALLQAERALRVCALVTVGRGGKGDDKLLTMAFLPAEKALQKWVIRGTRILKDAKNGLKFANRKLRWLECAVKFVTAPQALLLNLLHHLLHWLQLLPRCCAAGHPRASNLQEMLSNAPGTTMARAVLLKEGCYCPERLAGYFANRPVLVAKRRAQVAAEAAGFSVALAMDFATDKFEANQQERAVQLRSLIERLGPAYVKVAQAVSTRVDLLPPAYFQQIQMLQDRVPPFPTSIARTVLEASLGKPVDAVFELLSDRPVAAASLGQVYYGVLRPEYGSQEVAVKVQRPGVLEAVALDLMLIRELAAVVQTQSRVDWTGIIDAWALRFFHEMDYSWEARAMNIFSQQMAPLKGIKVTQAVEELCSDEILTTDLPKLACWSLCSMRLTSELLKQRPMTTRTMSLLCHEADEQAPKAKALNNEDWLLLETGFLHADPHPGNLMRSDDGRLVILDFGLMTEVTLEQREALVSYIAHLINEDWPALAFDLQALGFIPKDVDPVAVGLVEPLGKVMKQLIGGGGAAKVNIDKVVDDLEQLGRKYPLEIPPFFALILRAFSVIEGIALGVDPDYAIVKECFPYLSRRLLNDDSPRTRELLREVLYGTQGRKRLDIERLTKFAEGLSAYNTDALTKRMSEANSSSGNGAALLPGGSSSPTDAASPFSRPNLVPQGGAMAPTQQRPIQTPPQPTIDPALREALLVVFSQEGSYIQELFIDELVAATDALSREATSSLVRTLLASFPLAATQMALNRLGPWRGVLAPLPTPVDVLHALAPVVAVTDEDREALQVVRGILGLAAKAMPFNSTASASNGGMAQGGGFGGSPVLASALSPPLSGLNGRSLFPTSPRALTGMVDEFSPLLAELLPGVAHTGELFVRALLSRAASRLSQSLALPRTDATSSMQQGPSYASSNASGGGGMGGRTGSGSSTSGYSRNGTGTTSSGTGTTTIDVESGPASTPPSSLKPELISNNGSNGQAVTLKPTSVLKEEKSSTKGMPPALPKGKYPAYTEPSWLPETGSRSAEMSNGGRDWTEPFLNAAEWVMAGGARIAAARTPVNAKPKKYK</sequence>
<name>A0ABQ7GBL5_DUNSA</name>
<accession>A0ABQ7GBL5</accession>
<dbReference type="SUPFAM" id="SSF56112">
    <property type="entry name" value="Protein kinase-like (PK-like)"/>
    <property type="match status" value="1"/>
</dbReference>
<evidence type="ECO:0000259" key="3">
    <source>
        <dbReference type="PROSITE" id="PS50011"/>
    </source>
</evidence>
<dbReference type="Pfam" id="PF03109">
    <property type="entry name" value="ABC1"/>
    <property type="match status" value="1"/>
</dbReference>
<feature type="compositionally biased region" description="Low complexity" evidence="2">
    <location>
        <begin position="945"/>
        <end position="956"/>
    </location>
</feature>
<dbReference type="InterPro" id="IPR050154">
    <property type="entry name" value="UbiB_kinase"/>
</dbReference>
<reference evidence="4" key="1">
    <citation type="submission" date="2017-08" db="EMBL/GenBank/DDBJ databases">
        <authorList>
            <person name="Polle J.E."/>
            <person name="Barry K."/>
            <person name="Cushman J."/>
            <person name="Schmutz J."/>
            <person name="Tran D."/>
            <person name="Hathwaick L.T."/>
            <person name="Yim W.C."/>
            <person name="Jenkins J."/>
            <person name="Mckie-Krisberg Z.M."/>
            <person name="Prochnik S."/>
            <person name="Lindquist E."/>
            <person name="Dockter R.B."/>
            <person name="Adam C."/>
            <person name="Molina H."/>
            <person name="Bunkerborg J."/>
            <person name="Jin E."/>
            <person name="Buchheim M."/>
            <person name="Magnuson J."/>
        </authorList>
    </citation>
    <scope>NUCLEOTIDE SEQUENCE</scope>
    <source>
        <strain evidence="4">CCAP 19/18</strain>
    </source>
</reference>
<evidence type="ECO:0000313" key="5">
    <source>
        <dbReference type="Proteomes" id="UP000815325"/>
    </source>
</evidence>
<evidence type="ECO:0000313" key="4">
    <source>
        <dbReference type="EMBL" id="KAF5831970.1"/>
    </source>
</evidence>
<comment type="similarity">
    <text evidence="1">Belongs to the protein kinase superfamily. ADCK protein kinase family.</text>
</comment>
<dbReference type="Proteomes" id="UP000815325">
    <property type="component" value="Unassembled WGS sequence"/>
</dbReference>
<dbReference type="CDD" id="cd05121">
    <property type="entry name" value="ABC1_ADCK3-like"/>
    <property type="match status" value="1"/>
</dbReference>
<evidence type="ECO:0000256" key="1">
    <source>
        <dbReference type="ARBA" id="ARBA00009670"/>
    </source>
</evidence>
<feature type="compositionally biased region" description="Polar residues" evidence="2">
    <location>
        <begin position="1275"/>
        <end position="1284"/>
    </location>
</feature>
<organism evidence="4 5">
    <name type="scientific">Dunaliella salina</name>
    <name type="common">Green alga</name>
    <name type="synonym">Protococcus salinus</name>
    <dbReference type="NCBI Taxonomy" id="3046"/>
    <lineage>
        <taxon>Eukaryota</taxon>
        <taxon>Viridiplantae</taxon>
        <taxon>Chlorophyta</taxon>
        <taxon>core chlorophytes</taxon>
        <taxon>Chlorophyceae</taxon>
        <taxon>CS clade</taxon>
        <taxon>Chlamydomonadales</taxon>
        <taxon>Dunaliellaceae</taxon>
        <taxon>Dunaliella</taxon>
    </lineage>
</organism>
<dbReference type="InterPro" id="IPR011009">
    <property type="entry name" value="Kinase-like_dom_sf"/>
</dbReference>
<feature type="region of interest" description="Disordered" evidence="2">
    <location>
        <begin position="1201"/>
        <end position="1315"/>
    </location>
</feature>
<feature type="compositionally biased region" description="Low complexity" evidence="2">
    <location>
        <begin position="1232"/>
        <end position="1255"/>
    </location>
</feature>
<dbReference type="InterPro" id="IPR004147">
    <property type="entry name" value="ABC1_dom"/>
</dbReference>